<dbReference type="Proteomes" id="UP000537260">
    <property type="component" value="Unassembled WGS sequence"/>
</dbReference>
<sequence>MCAIALTGCAAAPIPTPPRSPSSAPSDGPHAAPRATPEPQTVDPLAAVTSIVVRPENLDLNDADGTTIQELSYDADAAEFVAALSGVLHATPAVAEKPGGIEWSPSTEYVWPGVTLRDDHERGDYQQDMNLEVEFSLPMVGLGVSVATIQGFQPGADLEWLARWMDEPFSAENFNVVQAEHGPEIGPRTHDTYANANSVAVRDFTGSTVIYAPWNFGIGHV</sequence>
<evidence type="ECO:0000313" key="2">
    <source>
        <dbReference type="EMBL" id="NYJ20284.1"/>
    </source>
</evidence>
<proteinExistence type="predicted"/>
<feature type="region of interest" description="Disordered" evidence="1">
    <location>
        <begin position="12"/>
        <end position="42"/>
    </location>
</feature>
<evidence type="ECO:0000256" key="1">
    <source>
        <dbReference type="SAM" id="MobiDB-lite"/>
    </source>
</evidence>
<accession>A0A7Z0J6U5</accession>
<gene>
    <name evidence="2" type="ORF">HNR05_002075</name>
</gene>
<keyword evidence="3" id="KW-1185">Reference proteome</keyword>
<organism evidence="2 3">
    <name type="scientific">Glaciibacter psychrotolerans</name>
    <dbReference type="NCBI Taxonomy" id="670054"/>
    <lineage>
        <taxon>Bacteria</taxon>
        <taxon>Bacillati</taxon>
        <taxon>Actinomycetota</taxon>
        <taxon>Actinomycetes</taxon>
        <taxon>Micrococcales</taxon>
        <taxon>Microbacteriaceae</taxon>
        <taxon>Glaciibacter</taxon>
    </lineage>
</organism>
<dbReference type="RefSeq" id="WP_179578913.1">
    <property type="nucleotide sequence ID" value="NZ_JACCFM010000001.1"/>
</dbReference>
<evidence type="ECO:0000313" key="3">
    <source>
        <dbReference type="Proteomes" id="UP000537260"/>
    </source>
</evidence>
<dbReference type="EMBL" id="JACCFM010000001">
    <property type="protein sequence ID" value="NYJ20284.1"/>
    <property type="molecule type" value="Genomic_DNA"/>
</dbReference>
<reference evidence="2 3" key="1">
    <citation type="submission" date="2020-07" db="EMBL/GenBank/DDBJ databases">
        <title>Sequencing the genomes of 1000 actinobacteria strains.</title>
        <authorList>
            <person name="Klenk H.-P."/>
        </authorList>
    </citation>
    <scope>NUCLEOTIDE SEQUENCE [LARGE SCALE GENOMIC DNA]</scope>
    <source>
        <strain evidence="2 3">LI1</strain>
    </source>
</reference>
<dbReference type="AlphaFoldDB" id="A0A7Z0J6U5"/>
<name>A0A7Z0J6U5_9MICO</name>
<protein>
    <submittedName>
        <fullName evidence="2">Uncharacterized protein</fullName>
    </submittedName>
</protein>
<comment type="caution">
    <text evidence="2">The sequence shown here is derived from an EMBL/GenBank/DDBJ whole genome shotgun (WGS) entry which is preliminary data.</text>
</comment>